<evidence type="ECO:0000259" key="2">
    <source>
        <dbReference type="PROSITE" id="PS50937"/>
    </source>
</evidence>
<dbReference type="SUPFAM" id="SSF46955">
    <property type="entry name" value="Putative DNA-binding domain"/>
    <property type="match status" value="1"/>
</dbReference>
<dbReference type="GO" id="GO:0003677">
    <property type="term" value="F:DNA binding"/>
    <property type="evidence" value="ECO:0007669"/>
    <property type="project" value="UniProtKB-KW"/>
</dbReference>
<dbReference type="RefSeq" id="WP_147014815.1">
    <property type="nucleotide sequence ID" value="NZ_VORB01000007.1"/>
</dbReference>
<reference evidence="3 4" key="1">
    <citation type="submission" date="2019-08" db="EMBL/GenBank/DDBJ databases">
        <title>Genome of Luteibaculum oceani JCM 18817.</title>
        <authorList>
            <person name="Bowman J.P."/>
        </authorList>
    </citation>
    <scope>NUCLEOTIDE SEQUENCE [LARGE SCALE GENOMIC DNA]</scope>
    <source>
        <strain evidence="3 4">JCM 18817</strain>
    </source>
</reference>
<gene>
    <name evidence="3" type="ORF">FRX97_08670</name>
</gene>
<dbReference type="PANTHER" id="PTHR30204">
    <property type="entry name" value="REDOX-CYCLING DRUG-SENSING TRANSCRIPTIONAL ACTIVATOR SOXR"/>
    <property type="match status" value="1"/>
</dbReference>
<dbReference type="InterPro" id="IPR000551">
    <property type="entry name" value="MerR-type_HTH_dom"/>
</dbReference>
<name>A0A5C6UY18_9FLAO</name>
<dbReference type="Gene3D" id="1.10.1660.10">
    <property type="match status" value="1"/>
</dbReference>
<dbReference type="InterPro" id="IPR009061">
    <property type="entry name" value="DNA-bd_dom_put_sf"/>
</dbReference>
<dbReference type="GO" id="GO:0003700">
    <property type="term" value="F:DNA-binding transcription factor activity"/>
    <property type="evidence" value="ECO:0007669"/>
    <property type="project" value="InterPro"/>
</dbReference>
<keyword evidence="1" id="KW-0238">DNA-binding</keyword>
<evidence type="ECO:0000313" key="4">
    <source>
        <dbReference type="Proteomes" id="UP000321168"/>
    </source>
</evidence>
<keyword evidence="4" id="KW-1185">Reference proteome</keyword>
<dbReference type="Proteomes" id="UP000321168">
    <property type="component" value="Unassembled WGS sequence"/>
</dbReference>
<protein>
    <submittedName>
        <fullName evidence="3">MerR family transcriptional regulator</fullName>
    </submittedName>
</protein>
<sequence length="112" mass="13008">MPWKNRPTEKLYWTISEVAELIGVNASILRYWESEFDEIQPHKNKKGNRLFTKADIENIQTIHYLVKVKGYTLSGAKEQLKANKVAIATKAEAVNKLQEIKEYLLQLKSFLD</sequence>
<dbReference type="CDD" id="cd04765">
    <property type="entry name" value="HTH_MlrA-like_sg2"/>
    <property type="match status" value="1"/>
</dbReference>
<comment type="caution">
    <text evidence="3">The sequence shown here is derived from an EMBL/GenBank/DDBJ whole genome shotgun (WGS) entry which is preliminary data.</text>
</comment>
<feature type="domain" description="HTH merR-type" evidence="2">
    <location>
        <begin position="12"/>
        <end position="82"/>
    </location>
</feature>
<proteinExistence type="predicted"/>
<organism evidence="3 4">
    <name type="scientific">Luteibaculum oceani</name>
    <dbReference type="NCBI Taxonomy" id="1294296"/>
    <lineage>
        <taxon>Bacteria</taxon>
        <taxon>Pseudomonadati</taxon>
        <taxon>Bacteroidota</taxon>
        <taxon>Flavobacteriia</taxon>
        <taxon>Flavobacteriales</taxon>
        <taxon>Luteibaculaceae</taxon>
        <taxon>Luteibaculum</taxon>
    </lineage>
</organism>
<dbReference type="InterPro" id="IPR047057">
    <property type="entry name" value="MerR_fam"/>
</dbReference>
<dbReference type="SMART" id="SM00422">
    <property type="entry name" value="HTH_MERR"/>
    <property type="match status" value="1"/>
</dbReference>
<dbReference type="PANTHER" id="PTHR30204:SF15">
    <property type="entry name" value="BLL5018 PROTEIN"/>
    <property type="match status" value="1"/>
</dbReference>
<dbReference type="OrthoDB" id="9810140at2"/>
<dbReference type="AlphaFoldDB" id="A0A5C6UY18"/>
<dbReference type="Pfam" id="PF13411">
    <property type="entry name" value="MerR_1"/>
    <property type="match status" value="1"/>
</dbReference>
<accession>A0A5C6UY18</accession>
<dbReference type="PROSITE" id="PS50937">
    <property type="entry name" value="HTH_MERR_2"/>
    <property type="match status" value="1"/>
</dbReference>
<evidence type="ECO:0000256" key="1">
    <source>
        <dbReference type="ARBA" id="ARBA00023125"/>
    </source>
</evidence>
<evidence type="ECO:0000313" key="3">
    <source>
        <dbReference type="EMBL" id="TXC78393.1"/>
    </source>
</evidence>
<dbReference type="EMBL" id="VORB01000007">
    <property type="protein sequence ID" value="TXC78393.1"/>
    <property type="molecule type" value="Genomic_DNA"/>
</dbReference>